<dbReference type="Pfam" id="PF12716">
    <property type="entry name" value="Apq12"/>
    <property type="match status" value="1"/>
</dbReference>
<comment type="caution">
    <text evidence="2">The sequence shown here is derived from an EMBL/GenBank/DDBJ whole genome shotgun (WGS) entry which is preliminary data.</text>
</comment>
<dbReference type="Proteomes" id="UP000076580">
    <property type="component" value="Chromosome 01"/>
</dbReference>
<feature type="transmembrane region" description="Helical" evidence="1">
    <location>
        <begin position="84"/>
        <end position="104"/>
    </location>
</feature>
<accession>A0A151GS87</accession>
<dbReference type="AlphaFoldDB" id="A0A151GS87"/>
<dbReference type="InParanoid" id="A0A151GS87"/>
<dbReference type="GeneID" id="63713742"/>
<reference evidence="2 3" key="1">
    <citation type="journal article" date="2016" name="Sci. Rep.">
        <title>Insights into Adaptations to a Near-Obligate Nematode Endoparasitic Lifestyle from the Finished Genome of Drechmeria coniospora.</title>
        <authorList>
            <person name="Zhang L."/>
            <person name="Zhou Z."/>
            <person name="Guo Q."/>
            <person name="Fokkens L."/>
            <person name="Miskei M."/>
            <person name="Pocsi I."/>
            <person name="Zhang W."/>
            <person name="Chen M."/>
            <person name="Wang L."/>
            <person name="Sun Y."/>
            <person name="Donzelli B.G."/>
            <person name="Gibson D.M."/>
            <person name="Nelson D.R."/>
            <person name="Luo J.G."/>
            <person name="Rep M."/>
            <person name="Liu H."/>
            <person name="Yang S."/>
            <person name="Wang J."/>
            <person name="Krasnoff S.B."/>
            <person name="Xu Y."/>
            <person name="Molnar I."/>
            <person name="Lin M."/>
        </authorList>
    </citation>
    <scope>NUCLEOTIDE SEQUENCE [LARGE SCALE GENOMIC DNA]</scope>
    <source>
        <strain evidence="2 3">ARSEF 6962</strain>
    </source>
</reference>
<keyword evidence="1" id="KW-0812">Transmembrane</keyword>
<keyword evidence="3" id="KW-1185">Reference proteome</keyword>
<feature type="transmembrane region" description="Helical" evidence="1">
    <location>
        <begin position="110"/>
        <end position="132"/>
    </location>
</feature>
<keyword evidence="1" id="KW-1133">Transmembrane helix</keyword>
<dbReference type="RefSeq" id="XP_040659317.1">
    <property type="nucleotide sequence ID" value="XM_040798434.1"/>
</dbReference>
<keyword evidence="1" id="KW-0472">Membrane</keyword>
<evidence type="ECO:0000256" key="1">
    <source>
        <dbReference type="SAM" id="Phobius"/>
    </source>
</evidence>
<organism evidence="2 3">
    <name type="scientific">Drechmeria coniospora</name>
    <name type="common">Nematophagous fungus</name>
    <name type="synonym">Meria coniospora</name>
    <dbReference type="NCBI Taxonomy" id="98403"/>
    <lineage>
        <taxon>Eukaryota</taxon>
        <taxon>Fungi</taxon>
        <taxon>Dikarya</taxon>
        <taxon>Ascomycota</taxon>
        <taxon>Pezizomycotina</taxon>
        <taxon>Sordariomycetes</taxon>
        <taxon>Hypocreomycetidae</taxon>
        <taxon>Hypocreales</taxon>
        <taxon>Ophiocordycipitaceae</taxon>
        <taxon>Drechmeria</taxon>
    </lineage>
</organism>
<evidence type="ECO:0000313" key="2">
    <source>
        <dbReference type="EMBL" id="KYK59965.1"/>
    </source>
</evidence>
<dbReference type="OrthoDB" id="3559694at2759"/>
<evidence type="ECO:0000313" key="3">
    <source>
        <dbReference type="Proteomes" id="UP000076580"/>
    </source>
</evidence>
<proteinExistence type="predicted"/>
<dbReference type="EMBL" id="LAYC01000001">
    <property type="protein sequence ID" value="KYK59965.1"/>
    <property type="molecule type" value="Genomic_DNA"/>
</dbReference>
<name>A0A151GS87_DRECN</name>
<sequence length="189" mass="20425">MSHKQPLGSPPPQDTSAVARLLAELLPPDLATSVRRHVLDPSSPLRTGARQAGEQAQALLAGLMPHVAPVGDWALRVIADNQGIAGLALLLAVLTVVVVVMNWLRRLVVWWTRLALRLVFWSVVVAVAAWVWNRGVVESLEDALDVGGRVVGYAAVLKDVWLAEYHRYESQQNSGYGGASASTRGRAAR</sequence>
<protein>
    <submittedName>
        <fullName evidence="2">Uncharacterized protein</fullName>
    </submittedName>
</protein>
<dbReference type="InterPro" id="IPR024316">
    <property type="entry name" value="APQ12"/>
</dbReference>
<gene>
    <name evidence="2" type="ORF">DCS_01099</name>
</gene>